<feature type="region of interest" description="Disordered" evidence="1">
    <location>
        <begin position="422"/>
        <end position="472"/>
    </location>
</feature>
<evidence type="ECO:0000313" key="3">
    <source>
        <dbReference type="Proteomes" id="UP000504618"/>
    </source>
</evidence>
<dbReference type="OrthoDB" id="7693963at2759"/>
<proteinExistence type="predicted"/>
<evidence type="ECO:0000256" key="1">
    <source>
        <dbReference type="SAM" id="MobiDB-lite"/>
    </source>
</evidence>
<sequence length="492" mass="56396">MRTYKRKSERAKTCRDVMEKACREIIFNKKGIIATAQEYDIPYRTLYRYVAKMRNKVKESPDITKSELLLNSVGYKKTRQIFTDEEENALAAYIKTVADINWMTPYKTRKFAYEFAIKNNKEIPDSWKTKEIAGQDWLEQFLKRKTITLSIRSSPQAKSLSRTTSFDRNNVNLFFNKLKAVYKCLHLGPEDIWNVDETGITTDVHVPDRIIARRDMRQSGKITSDERKTLVTVAIAVSALGNTIPPFFMFPRENYKDHFVQSGPMGSSGDANKSGWMKEENFIKFARHFVRYARPFKARPVLLLLDKHDLSTEVLDYFENNGVTVLSFPPHSSHKLQPLDRSVYGPLKKYYNTAADNWLACHPGKTISIYDIPELIKTSLPLATSSENVQSGFRVTGIYPLNENIFPESGFSEAYVTDKPVPVTDSNHIKTEKSSASETNENAIQIRSTSNTNRNDSLPLSESTNQPSTSFSPENIYDYFLSQVEQRMTSSY</sequence>
<dbReference type="RefSeq" id="XP_024893943.1">
    <property type="nucleotide sequence ID" value="XM_025038175.1"/>
</dbReference>
<organism evidence="3 4">
    <name type="scientific">Temnothorax curvispinosus</name>
    <dbReference type="NCBI Taxonomy" id="300111"/>
    <lineage>
        <taxon>Eukaryota</taxon>
        <taxon>Metazoa</taxon>
        <taxon>Ecdysozoa</taxon>
        <taxon>Arthropoda</taxon>
        <taxon>Hexapoda</taxon>
        <taxon>Insecta</taxon>
        <taxon>Pterygota</taxon>
        <taxon>Neoptera</taxon>
        <taxon>Endopterygota</taxon>
        <taxon>Hymenoptera</taxon>
        <taxon>Apocrita</taxon>
        <taxon>Aculeata</taxon>
        <taxon>Formicoidea</taxon>
        <taxon>Formicidae</taxon>
        <taxon>Myrmicinae</taxon>
        <taxon>Temnothorax</taxon>
    </lineage>
</organism>
<name>A0A6J1RHX8_9HYME</name>
<dbReference type="PANTHER" id="PTHR19303">
    <property type="entry name" value="TRANSPOSON"/>
    <property type="match status" value="1"/>
</dbReference>
<dbReference type="Pfam" id="PF03184">
    <property type="entry name" value="DDE_1"/>
    <property type="match status" value="1"/>
</dbReference>
<reference evidence="4" key="1">
    <citation type="submission" date="2025-08" db="UniProtKB">
        <authorList>
            <consortium name="RefSeq"/>
        </authorList>
    </citation>
    <scope>IDENTIFICATION</scope>
    <source>
        <tissue evidence="4">Whole body</tissue>
    </source>
</reference>
<gene>
    <name evidence="4" type="primary">LOC112468817</name>
</gene>
<evidence type="ECO:0000259" key="2">
    <source>
        <dbReference type="Pfam" id="PF03184"/>
    </source>
</evidence>
<dbReference type="Proteomes" id="UP000504618">
    <property type="component" value="Unplaced"/>
</dbReference>
<dbReference type="GO" id="GO:0005634">
    <property type="term" value="C:nucleus"/>
    <property type="evidence" value="ECO:0007669"/>
    <property type="project" value="TreeGrafter"/>
</dbReference>
<dbReference type="PANTHER" id="PTHR19303:SF71">
    <property type="entry name" value="ZINC FINGER PHD-TYPE DOMAIN-CONTAINING PROTEIN"/>
    <property type="match status" value="1"/>
</dbReference>
<dbReference type="GO" id="GO:0003677">
    <property type="term" value="F:DNA binding"/>
    <property type="evidence" value="ECO:0007669"/>
    <property type="project" value="TreeGrafter"/>
</dbReference>
<evidence type="ECO:0000313" key="4">
    <source>
        <dbReference type="RefSeq" id="XP_024893943.1"/>
    </source>
</evidence>
<feature type="compositionally biased region" description="Polar residues" evidence="1">
    <location>
        <begin position="436"/>
        <end position="472"/>
    </location>
</feature>
<protein>
    <submittedName>
        <fullName evidence="4">Uncharacterized protein LOC112468817</fullName>
    </submittedName>
</protein>
<dbReference type="InterPro" id="IPR004875">
    <property type="entry name" value="DDE_SF_endonuclease_dom"/>
</dbReference>
<dbReference type="GeneID" id="112468817"/>
<feature type="domain" description="DDE-1" evidence="2">
    <location>
        <begin position="231"/>
        <end position="359"/>
    </location>
</feature>
<accession>A0A6J1RHX8</accession>
<dbReference type="AlphaFoldDB" id="A0A6J1RHX8"/>
<dbReference type="InterPro" id="IPR050863">
    <property type="entry name" value="CenT-Element_Derived"/>
</dbReference>
<keyword evidence="3" id="KW-1185">Reference proteome</keyword>